<protein>
    <submittedName>
        <fullName evidence="2">Uncharacterized protein</fullName>
    </submittedName>
</protein>
<dbReference type="EMBL" id="BNAD01000013">
    <property type="protein sequence ID" value="GHE18770.1"/>
    <property type="molecule type" value="Genomic_DNA"/>
</dbReference>
<proteinExistence type="predicted"/>
<sequence>MDVRGVLTEGFGRITELYADAVDGLDEETLHHRPGGTGNPIGWLPAVGPARHRRRTPGQHPGRLPPAPRAGGVRTGPRVAHLSREVHTDG</sequence>
<name>A0ABQ3HM60_9ACTN</name>
<evidence type="ECO:0000313" key="2">
    <source>
        <dbReference type="EMBL" id="GHE18770.1"/>
    </source>
</evidence>
<evidence type="ECO:0000313" key="3">
    <source>
        <dbReference type="Proteomes" id="UP000597341"/>
    </source>
</evidence>
<dbReference type="InterPro" id="IPR034660">
    <property type="entry name" value="DinB/YfiT-like"/>
</dbReference>
<reference evidence="3" key="1">
    <citation type="journal article" date="2019" name="Int. J. Syst. Evol. Microbiol.">
        <title>The Global Catalogue of Microorganisms (GCM) 10K type strain sequencing project: providing services to taxonomists for standard genome sequencing and annotation.</title>
        <authorList>
            <consortium name="The Broad Institute Genomics Platform"/>
            <consortium name="The Broad Institute Genome Sequencing Center for Infectious Disease"/>
            <person name="Wu L."/>
            <person name="Ma J."/>
        </authorList>
    </citation>
    <scope>NUCLEOTIDE SEQUENCE [LARGE SCALE GENOMIC DNA]</scope>
    <source>
        <strain evidence="3">CGMCC 1.12791</strain>
    </source>
</reference>
<dbReference type="Proteomes" id="UP000597341">
    <property type="component" value="Unassembled WGS sequence"/>
</dbReference>
<gene>
    <name evidence="2" type="ORF">GCM10011376_33800</name>
</gene>
<evidence type="ECO:0000256" key="1">
    <source>
        <dbReference type="SAM" id="MobiDB-lite"/>
    </source>
</evidence>
<comment type="caution">
    <text evidence="2">The sequence shown here is derived from an EMBL/GenBank/DDBJ whole genome shotgun (WGS) entry which is preliminary data.</text>
</comment>
<accession>A0ABQ3HM60</accession>
<dbReference type="SUPFAM" id="SSF109854">
    <property type="entry name" value="DinB/YfiT-like putative metalloenzymes"/>
    <property type="match status" value="1"/>
</dbReference>
<feature type="region of interest" description="Disordered" evidence="1">
    <location>
        <begin position="47"/>
        <end position="90"/>
    </location>
</feature>
<dbReference type="Gene3D" id="1.20.120.450">
    <property type="entry name" value="dinb family like domain"/>
    <property type="match status" value="1"/>
</dbReference>
<organism evidence="2 3">
    <name type="scientific">Nocardioides flavus</name>
    <name type="common">ex Wang et al. 2016</name>
    <dbReference type="NCBI Taxonomy" id="2058780"/>
    <lineage>
        <taxon>Bacteria</taxon>
        <taxon>Bacillati</taxon>
        <taxon>Actinomycetota</taxon>
        <taxon>Actinomycetes</taxon>
        <taxon>Propionibacteriales</taxon>
        <taxon>Nocardioidaceae</taxon>
        <taxon>Nocardioides</taxon>
    </lineage>
</organism>
<dbReference type="RefSeq" id="WP_229856712.1">
    <property type="nucleotide sequence ID" value="NZ_BNAD01000013.1"/>
</dbReference>
<keyword evidence="3" id="KW-1185">Reference proteome</keyword>